<dbReference type="NCBIfam" id="TIGR01730">
    <property type="entry name" value="RND_mfp"/>
    <property type="match status" value="1"/>
</dbReference>
<dbReference type="InterPro" id="IPR058792">
    <property type="entry name" value="Beta-barrel_RND_2"/>
</dbReference>
<dbReference type="RefSeq" id="WP_204036480.1">
    <property type="nucleotide sequence ID" value="NZ_BOPC01000059.1"/>
</dbReference>
<gene>
    <name evidence="7" type="ORF">Vqi01_41580</name>
</gene>
<dbReference type="Proteomes" id="UP000653076">
    <property type="component" value="Unassembled WGS sequence"/>
</dbReference>
<dbReference type="InterPro" id="IPR050465">
    <property type="entry name" value="UPF0194_transport"/>
</dbReference>
<evidence type="ECO:0000256" key="1">
    <source>
        <dbReference type="ARBA" id="ARBA00004196"/>
    </source>
</evidence>
<protein>
    <submittedName>
        <fullName evidence="7">Uncharacterized protein</fullName>
    </submittedName>
</protein>
<dbReference type="SUPFAM" id="SSF111369">
    <property type="entry name" value="HlyD-like secretion proteins"/>
    <property type="match status" value="1"/>
</dbReference>
<feature type="compositionally biased region" description="Acidic residues" evidence="4">
    <location>
        <begin position="118"/>
        <end position="130"/>
    </location>
</feature>
<feature type="domain" description="CusB-like beta-barrel" evidence="6">
    <location>
        <begin position="296"/>
        <end position="336"/>
    </location>
</feature>
<organism evidence="7 8">
    <name type="scientific">Micromonospora qiuiae</name>
    <dbReference type="NCBI Taxonomy" id="502268"/>
    <lineage>
        <taxon>Bacteria</taxon>
        <taxon>Bacillati</taxon>
        <taxon>Actinomycetota</taxon>
        <taxon>Actinomycetes</taxon>
        <taxon>Micromonosporales</taxon>
        <taxon>Micromonosporaceae</taxon>
        <taxon>Micromonospora</taxon>
    </lineage>
</organism>
<evidence type="ECO:0000256" key="4">
    <source>
        <dbReference type="SAM" id="MobiDB-lite"/>
    </source>
</evidence>
<dbReference type="Pfam" id="PF25917">
    <property type="entry name" value="BSH_RND"/>
    <property type="match status" value="1"/>
</dbReference>
<name>A0ABQ4JFC2_9ACTN</name>
<proteinExistence type="inferred from homology"/>
<dbReference type="Gene3D" id="2.40.30.170">
    <property type="match status" value="1"/>
</dbReference>
<dbReference type="Pfam" id="PF25954">
    <property type="entry name" value="Beta-barrel_RND_2"/>
    <property type="match status" value="1"/>
</dbReference>
<reference evidence="7 8" key="1">
    <citation type="submission" date="2021-01" db="EMBL/GenBank/DDBJ databases">
        <title>Whole genome shotgun sequence of Verrucosispora qiuiae NBRC 106684.</title>
        <authorList>
            <person name="Komaki H."/>
            <person name="Tamura T."/>
        </authorList>
    </citation>
    <scope>NUCLEOTIDE SEQUENCE [LARGE SCALE GENOMIC DNA]</scope>
    <source>
        <strain evidence="7 8">NBRC 106684</strain>
    </source>
</reference>
<dbReference type="Gene3D" id="2.40.420.20">
    <property type="match status" value="1"/>
</dbReference>
<dbReference type="PANTHER" id="PTHR32347">
    <property type="entry name" value="EFFLUX SYSTEM COMPONENT YKNX-RELATED"/>
    <property type="match status" value="1"/>
</dbReference>
<comment type="subcellular location">
    <subcellularLocation>
        <location evidence="1">Cell envelope</location>
    </subcellularLocation>
</comment>
<dbReference type="InterPro" id="IPR058625">
    <property type="entry name" value="MdtA-like_BSH"/>
</dbReference>
<feature type="domain" description="Multidrug resistance protein MdtA-like barrel-sandwich hybrid" evidence="5">
    <location>
        <begin position="77"/>
        <end position="284"/>
    </location>
</feature>
<dbReference type="InterPro" id="IPR006143">
    <property type="entry name" value="RND_pump_MFP"/>
</dbReference>
<feature type="compositionally biased region" description="Basic and acidic residues" evidence="4">
    <location>
        <begin position="105"/>
        <end position="117"/>
    </location>
</feature>
<accession>A0ABQ4JFC2</accession>
<evidence type="ECO:0000259" key="6">
    <source>
        <dbReference type="Pfam" id="PF25954"/>
    </source>
</evidence>
<dbReference type="Gene3D" id="2.40.50.100">
    <property type="match status" value="1"/>
</dbReference>
<feature type="compositionally biased region" description="Gly residues" evidence="4">
    <location>
        <begin position="195"/>
        <end position="222"/>
    </location>
</feature>
<feature type="compositionally biased region" description="Low complexity" evidence="4">
    <location>
        <begin position="158"/>
        <end position="194"/>
    </location>
</feature>
<feature type="region of interest" description="Disordered" evidence="4">
    <location>
        <begin position="104"/>
        <end position="141"/>
    </location>
</feature>
<sequence>MGLFRRRWRGRGRLAVCGVAALVVIGTAVAWTLHRAEPAPTDGSDTVRVDRGEVVTAVATTGTLEPAQTRTLGFAADGTVTADNVRPGDQVKTGQVLAEIDATDAEERVADTQKSLDDAEEALQDAEEAADGGAGACPVSAPRTGQAVEVGMVVGRGAPPSVTPSASPSSQPSPSPTRSTRPPAGQPSASQPPRSGGGQAPGSGQVPGGQVPGGQVPGGGRGAECSGQRVGDPVLAAQQRVTSAEVALAEAEDRLAGTKIKAPVGGKVLTVAGAVGADVGTGGTFVTLADVAGMQVSADVPEAYAGRLKLGQGATVTLANRPDEEFAARVVRVDPVGAADGDLVRYGVVVAFETVPAELLVGQSTNVRVRTGEVAGVLRVPSTAVRGDGTVLVRTGAGDQVRAVEVGLRGDRYTEIKTGLVEGDEVVTAGVEGSPS</sequence>
<evidence type="ECO:0000259" key="5">
    <source>
        <dbReference type="Pfam" id="PF25917"/>
    </source>
</evidence>
<keyword evidence="3" id="KW-0175">Coiled coil</keyword>
<evidence type="ECO:0000256" key="3">
    <source>
        <dbReference type="ARBA" id="ARBA00023054"/>
    </source>
</evidence>
<evidence type="ECO:0000313" key="8">
    <source>
        <dbReference type="Proteomes" id="UP000653076"/>
    </source>
</evidence>
<evidence type="ECO:0000256" key="2">
    <source>
        <dbReference type="ARBA" id="ARBA00009477"/>
    </source>
</evidence>
<evidence type="ECO:0000313" key="7">
    <source>
        <dbReference type="EMBL" id="GIJ28996.1"/>
    </source>
</evidence>
<feature type="region of interest" description="Disordered" evidence="4">
    <location>
        <begin position="155"/>
        <end position="228"/>
    </location>
</feature>
<dbReference type="EMBL" id="BOPC01000059">
    <property type="protein sequence ID" value="GIJ28996.1"/>
    <property type="molecule type" value="Genomic_DNA"/>
</dbReference>
<keyword evidence="8" id="KW-1185">Reference proteome</keyword>
<dbReference type="PANTHER" id="PTHR32347:SF27">
    <property type="entry name" value="RND EFFLUX PUMP MEMBRANE FUSION PROTEIN BARREL-SANDWICH DOMAIN-CONTAINING PROTEIN"/>
    <property type="match status" value="1"/>
</dbReference>
<comment type="caution">
    <text evidence="7">The sequence shown here is derived from an EMBL/GenBank/DDBJ whole genome shotgun (WGS) entry which is preliminary data.</text>
</comment>
<comment type="similarity">
    <text evidence="2">Belongs to the membrane fusion protein (MFP) (TC 8.A.1) family.</text>
</comment>